<comment type="caution">
    <text evidence="1">The sequence shown here is derived from an EMBL/GenBank/DDBJ whole genome shotgun (WGS) entry which is preliminary data.</text>
</comment>
<dbReference type="Proteomes" id="UP001165960">
    <property type="component" value="Unassembled WGS sequence"/>
</dbReference>
<protein>
    <submittedName>
        <fullName evidence="1">Uncharacterized protein</fullName>
    </submittedName>
</protein>
<name>A0ACC2U9M3_9FUNG</name>
<organism evidence="1 2">
    <name type="scientific">Entomophthora muscae</name>
    <dbReference type="NCBI Taxonomy" id="34485"/>
    <lineage>
        <taxon>Eukaryota</taxon>
        <taxon>Fungi</taxon>
        <taxon>Fungi incertae sedis</taxon>
        <taxon>Zoopagomycota</taxon>
        <taxon>Entomophthoromycotina</taxon>
        <taxon>Entomophthoromycetes</taxon>
        <taxon>Entomophthorales</taxon>
        <taxon>Entomophthoraceae</taxon>
        <taxon>Entomophthora</taxon>
    </lineage>
</organism>
<evidence type="ECO:0000313" key="2">
    <source>
        <dbReference type="Proteomes" id="UP001165960"/>
    </source>
</evidence>
<reference evidence="1" key="1">
    <citation type="submission" date="2022-04" db="EMBL/GenBank/DDBJ databases">
        <title>Genome of the entomopathogenic fungus Entomophthora muscae.</title>
        <authorList>
            <person name="Elya C."/>
            <person name="Lovett B.R."/>
            <person name="Lee E."/>
            <person name="Macias A.M."/>
            <person name="Hajek A.E."/>
            <person name="De Bivort B.L."/>
            <person name="Kasson M.T."/>
            <person name="De Fine Licht H.H."/>
            <person name="Stajich J.E."/>
        </authorList>
    </citation>
    <scope>NUCLEOTIDE SEQUENCE</scope>
    <source>
        <strain evidence="1">Berkeley</strain>
    </source>
</reference>
<dbReference type="EMBL" id="QTSX02000938">
    <property type="protein sequence ID" value="KAJ9083753.1"/>
    <property type="molecule type" value="Genomic_DNA"/>
</dbReference>
<proteinExistence type="predicted"/>
<keyword evidence="2" id="KW-1185">Reference proteome</keyword>
<accession>A0ACC2U9M3</accession>
<evidence type="ECO:0000313" key="1">
    <source>
        <dbReference type="EMBL" id="KAJ9083753.1"/>
    </source>
</evidence>
<gene>
    <name evidence="1" type="ORF">DSO57_1031566</name>
</gene>
<sequence length="111" mass="12021">MILPVLKFVVFSLGPFLLLLWTTSPDLWACLSSFTCLAGNNPYSLLHLPTELFTSGKDVVKSLTCDNLEFNAVDHAVPGPTSEEVPVSTLPNLEVNNLVPLKASVKLPVTL</sequence>